<name>A0A2G6PDT3_9GAMM</name>
<gene>
    <name evidence="1" type="ORF">CSA09_05245</name>
</gene>
<sequence>PLDTIPNSNVKPLRAYDRVRLLMLKSVIARTFILIEKVPYTGRFFIVIKLFVADGCAAGNRGAELRSSRLAACAATRYWSRLRCFYITSMLAPLQHLCDASG</sequence>
<dbReference type="Proteomes" id="UP000229278">
    <property type="component" value="Unassembled WGS sequence"/>
</dbReference>
<comment type="caution">
    <text evidence="1">The sequence shown here is derived from an EMBL/GenBank/DDBJ whole genome shotgun (WGS) entry which is preliminary data.</text>
</comment>
<reference evidence="1 2" key="1">
    <citation type="submission" date="2017-10" db="EMBL/GenBank/DDBJ databases">
        <title>Novel microbial diversity and functional potential in the marine mammal oral microbiome.</title>
        <authorList>
            <person name="Dudek N.K."/>
            <person name="Sun C.L."/>
            <person name="Burstein D."/>
            <person name="Kantor R.S."/>
            <person name="Aliaga Goltsman D.S."/>
            <person name="Bik E.M."/>
            <person name="Thomas B.C."/>
            <person name="Banfield J.F."/>
            <person name="Relman D.A."/>
        </authorList>
    </citation>
    <scope>NUCLEOTIDE SEQUENCE [LARGE SCALE GENOMIC DNA]</scope>
    <source>
        <strain evidence="1">DOLJORAL78_50_517</strain>
    </source>
</reference>
<evidence type="ECO:0000313" key="1">
    <source>
        <dbReference type="EMBL" id="PIE82704.1"/>
    </source>
</evidence>
<proteinExistence type="predicted"/>
<evidence type="ECO:0000313" key="2">
    <source>
        <dbReference type="Proteomes" id="UP000229278"/>
    </source>
</evidence>
<feature type="non-terminal residue" evidence="1">
    <location>
        <position position="1"/>
    </location>
</feature>
<dbReference type="EMBL" id="PDTV01000013">
    <property type="protein sequence ID" value="PIE82704.1"/>
    <property type="molecule type" value="Genomic_DNA"/>
</dbReference>
<accession>A0A2G6PDT3</accession>
<protein>
    <submittedName>
        <fullName evidence="1">Uncharacterized protein</fullName>
    </submittedName>
</protein>
<dbReference type="AlphaFoldDB" id="A0A2G6PDT3"/>
<organism evidence="1 2">
    <name type="scientific">Candidatus Contendibacter odensensis</name>
    <dbReference type="NCBI Taxonomy" id="1400860"/>
    <lineage>
        <taxon>Bacteria</taxon>
        <taxon>Pseudomonadati</taxon>
        <taxon>Pseudomonadota</taxon>
        <taxon>Gammaproteobacteria</taxon>
        <taxon>Candidatus Competibacteraceae</taxon>
        <taxon>Candidatus Contendibacter</taxon>
    </lineage>
</organism>